<feature type="compositionally biased region" description="Basic residues" evidence="1">
    <location>
        <begin position="125"/>
        <end position="134"/>
    </location>
</feature>
<evidence type="ECO:0000313" key="2">
    <source>
        <dbReference type="EMBL" id="KAG9230799.1"/>
    </source>
</evidence>
<evidence type="ECO:0000313" key="3">
    <source>
        <dbReference type="Proteomes" id="UP000824998"/>
    </source>
</evidence>
<dbReference type="AlphaFoldDB" id="A0A9P7YBT7"/>
<feature type="region of interest" description="Disordered" evidence="1">
    <location>
        <begin position="86"/>
        <end position="105"/>
    </location>
</feature>
<gene>
    <name evidence="2" type="ORF">BJ875DRAFT_444664</name>
</gene>
<feature type="region of interest" description="Disordered" evidence="1">
    <location>
        <begin position="125"/>
        <end position="152"/>
    </location>
</feature>
<organism evidence="2 3">
    <name type="scientific">Amylocarpus encephaloides</name>
    <dbReference type="NCBI Taxonomy" id="45428"/>
    <lineage>
        <taxon>Eukaryota</taxon>
        <taxon>Fungi</taxon>
        <taxon>Dikarya</taxon>
        <taxon>Ascomycota</taxon>
        <taxon>Pezizomycotina</taxon>
        <taxon>Leotiomycetes</taxon>
        <taxon>Helotiales</taxon>
        <taxon>Helotiales incertae sedis</taxon>
        <taxon>Amylocarpus</taxon>
    </lineage>
</organism>
<dbReference type="EMBL" id="MU251643">
    <property type="protein sequence ID" value="KAG9230799.1"/>
    <property type="molecule type" value="Genomic_DNA"/>
</dbReference>
<reference evidence="2" key="1">
    <citation type="journal article" date="2021" name="IMA Fungus">
        <title>Genomic characterization of three marine fungi, including Emericellopsis atlantica sp. nov. with signatures of a generalist lifestyle and marine biomass degradation.</title>
        <authorList>
            <person name="Hagestad O.C."/>
            <person name="Hou L."/>
            <person name="Andersen J.H."/>
            <person name="Hansen E.H."/>
            <person name="Altermark B."/>
            <person name="Li C."/>
            <person name="Kuhnert E."/>
            <person name="Cox R.J."/>
            <person name="Crous P.W."/>
            <person name="Spatafora J.W."/>
            <person name="Lail K."/>
            <person name="Amirebrahimi M."/>
            <person name="Lipzen A."/>
            <person name="Pangilinan J."/>
            <person name="Andreopoulos W."/>
            <person name="Hayes R.D."/>
            <person name="Ng V."/>
            <person name="Grigoriev I.V."/>
            <person name="Jackson S.A."/>
            <person name="Sutton T.D.S."/>
            <person name="Dobson A.D.W."/>
            <person name="Rama T."/>
        </authorList>
    </citation>
    <scope>NUCLEOTIDE SEQUENCE</scope>
    <source>
        <strain evidence="2">TRa018bII</strain>
    </source>
</reference>
<feature type="compositionally biased region" description="Basic and acidic residues" evidence="1">
    <location>
        <begin position="95"/>
        <end position="105"/>
    </location>
</feature>
<name>A0A9P7YBT7_9HELO</name>
<comment type="caution">
    <text evidence="2">The sequence shown here is derived from an EMBL/GenBank/DDBJ whole genome shotgun (WGS) entry which is preliminary data.</text>
</comment>
<dbReference type="Proteomes" id="UP000824998">
    <property type="component" value="Unassembled WGS sequence"/>
</dbReference>
<feature type="region of interest" description="Disordered" evidence="1">
    <location>
        <begin position="56"/>
        <end position="79"/>
    </location>
</feature>
<protein>
    <submittedName>
        <fullName evidence="2">Uncharacterized protein</fullName>
    </submittedName>
</protein>
<proteinExistence type="predicted"/>
<evidence type="ECO:0000256" key="1">
    <source>
        <dbReference type="SAM" id="MobiDB-lite"/>
    </source>
</evidence>
<keyword evidence="3" id="KW-1185">Reference proteome</keyword>
<sequence length="278" mass="31423">MPWNFAKLNSASLQATYRAGFILFVIRSPSVRRSLEIESDVEDPTAPTTFNQVRSRLNRRSESDLETENSELEACLGRGPSKIEEARSGAWGRAVDGKEGGSSEDWEGRKVYCCWDGEKDLAKSRSTKLTKRTPGHLTHSHTSFPKVPSYQRTQRRIKRIQWHRHPHTRPPDTMIFDICTSDNALLARPPTSTLRAPPFAQPLIAASRVLHFPYRIVQCRSSRAIQQEKGKKKKKRTPVAFPSPSPRGLTEITKVLSDARQPLLSKMKYTGTPTPLCM</sequence>
<accession>A0A9P7YBT7</accession>
<feature type="region of interest" description="Disordered" evidence="1">
    <location>
        <begin position="225"/>
        <end position="248"/>
    </location>
</feature>